<dbReference type="InterPro" id="IPR039884">
    <property type="entry name" value="R3HC1/R3HCL"/>
</dbReference>
<reference evidence="2 3" key="1">
    <citation type="journal article" date="2011" name="Cell">
        <title>The monarch butterfly genome yields insights into long-distance migration.</title>
        <authorList>
            <person name="Zhan S."/>
            <person name="Merlin C."/>
            <person name="Boore J.L."/>
            <person name="Reppert S.M."/>
        </authorList>
    </citation>
    <scope>NUCLEOTIDE SEQUENCE [LARGE SCALE GENOMIC DNA]</scope>
    <source>
        <strain evidence="2">F-2</strain>
    </source>
</reference>
<dbReference type="Proteomes" id="UP000007151">
    <property type="component" value="Unassembled WGS sequence"/>
</dbReference>
<feature type="region of interest" description="Disordered" evidence="1">
    <location>
        <begin position="13"/>
        <end position="34"/>
    </location>
</feature>
<evidence type="ECO:0000313" key="2">
    <source>
        <dbReference type="EMBL" id="OWR51727.1"/>
    </source>
</evidence>
<dbReference type="EMBL" id="AGBW02009076">
    <property type="protein sequence ID" value="OWR51727.1"/>
    <property type="molecule type" value="Genomic_DNA"/>
</dbReference>
<sequence length="161" mass="18067">MLCRAKFHVTDPNTRKNASDIRDTSQEQSDTRKCTQQWQLDNGIAISITTRQESRSAEVLSIQRSLVKCRPLHAATLESRNKAKKCAEFLQPYRQRPETCTALARRLVSGALGVKLSTARQERAEERRIITLAREKKRQAALHKEAAWDGSLADHCGGAAP</sequence>
<accession>A0A212FDE7</accession>
<proteinExistence type="predicted"/>
<evidence type="ECO:0000313" key="3">
    <source>
        <dbReference type="Proteomes" id="UP000007151"/>
    </source>
</evidence>
<organism evidence="2 3">
    <name type="scientific">Danaus plexippus plexippus</name>
    <dbReference type="NCBI Taxonomy" id="278856"/>
    <lineage>
        <taxon>Eukaryota</taxon>
        <taxon>Metazoa</taxon>
        <taxon>Ecdysozoa</taxon>
        <taxon>Arthropoda</taxon>
        <taxon>Hexapoda</taxon>
        <taxon>Insecta</taxon>
        <taxon>Pterygota</taxon>
        <taxon>Neoptera</taxon>
        <taxon>Endopterygota</taxon>
        <taxon>Lepidoptera</taxon>
        <taxon>Glossata</taxon>
        <taxon>Ditrysia</taxon>
        <taxon>Papilionoidea</taxon>
        <taxon>Nymphalidae</taxon>
        <taxon>Danainae</taxon>
        <taxon>Danaini</taxon>
        <taxon>Danaina</taxon>
        <taxon>Danaus</taxon>
        <taxon>Danaus</taxon>
    </lineage>
</organism>
<dbReference type="PANTHER" id="PTHR21678">
    <property type="entry name" value="GROWTH INHIBITION AND DIFFERENTIATION RELATED PROTEIN 88"/>
    <property type="match status" value="1"/>
</dbReference>
<dbReference type="InParanoid" id="A0A212FDE7"/>
<keyword evidence="3" id="KW-1185">Reference proteome</keyword>
<comment type="caution">
    <text evidence="2">The sequence shown here is derived from an EMBL/GenBank/DDBJ whole genome shotgun (WGS) entry which is preliminary data.</text>
</comment>
<gene>
    <name evidence="2" type="ORF">KGM_207677</name>
</gene>
<dbReference type="STRING" id="278856.A0A212FDE7"/>
<dbReference type="PANTHER" id="PTHR21678:SF0">
    <property type="entry name" value="C3H1-TYPE DOMAIN-CONTAINING PROTEIN"/>
    <property type="match status" value="1"/>
</dbReference>
<dbReference type="KEGG" id="dpl:KGM_207677"/>
<name>A0A212FDE7_DANPL</name>
<dbReference type="eggNOG" id="KOG4483">
    <property type="taxonomic scope" value="Eukaryota"/>
</dbReference>
<feature type="compositionally biased region" description="Basic and acidic residues" evidence="1">
    <location>
        <begin position="13"/>
        <end position="33"/>
    </location>
</feature>
<protein>
    <submittedName>
        <fullName evidence="2">Uncharacterized protein</fullName>
    </submittedName>
</protein>
<dbReference type="AlphaFoldDB" id="A0A212FDE7"/>
<evidence type="ECO:0000256" key="1">
    <source>
        <dbReference type="SAM" id="MobiDB-lite"/>
    </source>
</evidence>